<protein>
    <submittedName>
        <fullName evidence="2">Uncharacterized protein</fullName>
    </submittedName>
</protein>
<feature type="transmembrane region" description="Helical" evidence="1">
    <location>
        <begin position="21"/>
        <end position="39"/>
    </location>
</feature>
<evidence type="ECO:0000313" key="2">
    <source>
        <dbReference type="EMBL" id="KAF2021510.1"/>
    </source>
</evidence>
<dbReference type="EMBL" id="ML978066">
    <property type="protein sequence ID" value="KAF2021510.1"/>
    <property type="molecule type" value="Genomic_DNA"/>
</dbReference>
<accession>A0A6A5Y9M5</accession>
<evidence type="ECO:0000313" key="3">
    <source>
        <dbReference type="Proteomes" id="UP000799778"/>
    </source>
</evidence>
<keyword evidence="1" id="KW-0472">Membrane</keyword>
<evidence type="ECO:0000256" key="1">
    <source>
        <dbReference type="SAM" id="Phobius"/>
    </source>
</evidence>
<keyword evidence="3" id="KW-1185">Reference proteome</keyword>
<dbReference type="Proteomes" id="UP000799778">
    <property type="component" value="Unassembled WGS sequence"/>
</dbReference>
<dbReference type="GeneID" id="54279429"/>
<sequence>MMHTVLCALSPRDQRLRICREFVVSGTIFLFWTVFSWLASHRRVRQITCSHRAKWGSSLGLLNREPIYISNSGVLVMGGCSCW</sequence>
<name>A0A6A5Y9M5_9PLEO</name>
<reference evidence="2" key="1">
    <citation type="journal article" date="2020" name="Stud. Mycol.">
        <title>101 Dothideomycetes genomes: a test case for predicting lifestyles and emergence of pathogens.</title>
        <authorList>
            <person name="Haridas S."/>
            <person name="Albert R."/>
            <person name="Binder M."/>
            <person name="Bloem J."/>
            <person name="Labutti K."/>
            <person name="Salamov A."/>
            <person name="Andreopoulos B."/>
            <person name="Baker S."/>
            <person name="Barry K."/>
            <person name="Bills G."/>
            <person name="Bluhm B."/>
            <person name="Cannon C."/>
            <person name="Castanera R."/>
            <person name="Culley D."/>
            <person name="Daum C."/>
            <person name="Ezra D."/>
            <person name="Gonzalez J."/>
            <person name="Henrissat B."/>
            <person name="Kuo A."/>
            <person name="Liang C."/>
            <person name="Lipzen A."/>
            <person name="Lutzoni F."/>
            <person name="Magnuson J."/>
            <person name="Mondo S."/>
            <person name="Nolan M."/>
            <person name="Ohm R."/>
            <person name="Pangilinan J."/>
            <person name="Park H.-J."/>
            <person name="Ramirez L."/>
            <person name="Alfaro M."/>
            <person name="Sun H."/>
            <person name="Tritt A."/>
            <person name="Yoshinaga Y."/>
            <person name="Zwiers L.-H."/>
            <person name="Turgeon B."/>
            <person name="Goodwin S."/>
            <person name="Spatafora J."/>
            <person name="Crous P."/>
            <person name="Grigoriev I."/>
        </authorList>
    </citation>
    <scope>NUCLEOTIDE SEQUENCE</scope>
    <source>
        <strain evidence="2">CBS 175.79</strain>
    </source>
</reference>
<organism evidence="2 3">
    <name type="scientific">Aaosphaeria arxii CBS 175.79</name>
    <dbReference type="NCBI Taxonomy" id="1450172"/>
    <lineage>
        <taxon>Eukaryota</taxon>
        <taxon>Fungi</taxon>
        <taxon>Dikarya</taxon>
        <taxon>Ascomycota</taxon>
        <taxon>Pezizomycotina</taxon>
        <taxon>Dothideomycetes</taxon>
        <taxon>Pleosporomycetidae</taxon>
        <taxon>Pleosporales</taxon>
        <taxon>Pleosporales incertae sedis</taxon>
        <taxon>Aaosphaeria</taxon>
    </lineage>
</organism>
<gene>
    <name evidence="2" type="ORF">BU24DRAFT_21881</name>
</gene>
<keyword evidence="1" id="KW-0812">Transmembrane</keyword>
<dbReference type="RefSeq" id="XP_033389849.1">
    <property type="nucleotide sequence ID" value="XM_033522032.1"/>
</dbReference>
<proteinExistence type="predicted"/>
<dbReference type="AlphaFoldDB" id="A0A6A5Y9M5"/>
<keyword evidence="1" id="KW-1133">Transmembrane helix</keyword>